<evidence type="ECO:0000313" key="1">
    <source>
        <dbReference type="EMBL" id="SNS72163.1"/>
    </source>
</evidence>
<dbReference type="AlphaFoldDB" id="A0A239GUI0"/>
<dbReference type="Proteomes" id="UP000198304">
    <property type="component" value="Unassembled WGS sequence"/>
</dbReference>
<proteinExistence type="predicted"/>
<dbReference type="EMBL" id="FZOJ01000018">
    <property type="protein sequence ID" value="SNS72163.1"/>
    <property type="molecule type" value="Genomic_DNA"/>
</dbReference>
<gene>
    <name evidence="1" type="ORF">SAMN05446037_101873</name>
</gene>
<accession>A0A239GUI0</accession>
<sequence length="71" mass="7682">MLPLLITIHLHKGAGGTCQGKGQSTTPSHWVASTTKKYSFGVQFEGVANAKTLVDIGSLISEYSFWVIIKM</sequence>
<protein>
    <submittedName>
        <fullName evidence="1">Uncharacterized protein</fullName>
    </submittedName>
</protein>
<keyword evidence="2" id="KW-1185">Reference proteome</keyword>
<name>A0A239GUI0_9FIRM</name>
<organism evidence="1 2">
    <name type="scientific">Anaerovirgula multivorans</name>
    <dbReference type="NCBI Taxonomy" id="312168"/>
    <lineage>
        <taxon>Bacteria</taxon>
        <taxon>Bacillati</taxon>
        <taxon>Bacillota</taxon>
        <taxon>Clostridia</taxon>
        <taxon>Peptostreptococcales</taxon>
        <taxon>Natronincolaceae</taxon>
        <taxon>Anaerovirgula</taxon>
    </lineage>
</organism>
<reference evidence="1 2" key="1">
    <citation type="submission" date="2017-06" db="EMBL/GenBank/DDBJ databases">
        <authorList>
            <person name="Kim H.J."/>
            <person name="Triplett B.A."/>
        </authorList>
    </citation>
    <scope>NUCLEOTIDE SEQUENCE [LARGE SCALE GENOMIC DNA]</scope>
    <source>
        <strain evidence="1 2">SCA</strain>
    </source>
</reference>
<evidence type="ECO:0000313" key="2">
    <source>
        <dbReference type="Proteomes" id="UP000198304"/>
    </source>
</evidence>